<evidence type="ECO:0000313" key="1">
    <source>
        <dbReference type="EMBL" id="RMY49431.1"/>
    </source>
</evidence>
<gene>
    <name evidence="1" type="ORF">D0864_14724</name>
</gene>
<evidence type="ECO:0000313" key="2">
    <source>
        <dbReference type="Proteomes" id="UP000269539"/>
    </source>
</evidence>
<protein>
    <submittedName>
        <fullName evidence="1">Uncharacterized protein</fullName>
    </submittedName>
</protein>
<organism evidence="1 2">
    <name type="scientific">Hortaea werneckii</name>
    <name type="common">Black yeast</name>
    <name type="synonym">Cladosporium werneckii</name>
    <dbReference type="NCBI Taxonomy" id="91943"/>
    <lineage>
        <taxon>Eukaryota</taxon>
        <taxon>Fungi</taxon>
        <taxon>Dikarya</taxon>
        <taxon>Ascomycota</taxon>
        <taxon>Pezizomycotina</taxon>
        <taxon>Dothideomycetes</taxon>
        <taxon>Dothideomycetidae</taxon>
        <taxon>Mycosphaerellales</taxon>
        <taxon>Teratosphaeriaceae</taxon>
        <taxon>Hortaea</taxon>
    </lineage>
</organism>
<accession>A0A3M7CBE8</accession>
<proteinExistence type="predicted"/>
<dbReference type="AlphaFoldDB" id="A0A3M7CBE8"/>
<sequence>MRAFQDGKQCHPTLFQAALFISGTHSNSCGLPPTAVHHMGSGMLVLRGASLDSIQAAVFASDATDASSTPIAIALLAGWERRYGDPESYAVHMNAWRSLSLPAKALEQNNVSTLTEVTLEIFRGALDERSFVSPSEVKVASTASASNSSQRRLPPGFKVFNVARPEVRSLLMLIAIVNAFKPNDLSMMPARRKLGLEILAWSPTHTISAGPVPWAEESYDQLELNALYHARAALISINGTIYRKTLDTLKIAMMFQIQTALDVHCVSCQHLNTDALLGTKFEELAFWSRFTLCAISRDPDRDGYIKRLLHALRLESWEKVKGHILLKEHAMMTTPLSTAFAIVDGQRTASGPSSAAIHGTHSELRTNPTIFSDTQMLSWQPLFLIRHPLAVFSSWYRAEGRLAPDLDTAISRMYMTLHFQREILDWYLTRQQQEPRKEGAAVATPIVLDADDVILSRPDDPDSPLHQLARSLHMDPSRLQFSWPAEEAARTAGAGLDPEMQEDERVERFLSTIRKSTGLDSSKVARTWDLETCAKEWAMDFGKEKADKLLRRVEESQEEWDYLCRFCIR</sequence>
<name>A0A3M7CBE8_HORWE</name>
<dbReference type="Proteomes" id="UP000269539">
    <property type="component" value="Unassembled WGS sequence"/>
</dbReference>
<reference evidence="1 2" key="1">
    <citation type="journal article" date="2018" name="BMC Genomics">
        <title>Genomic evidence for intraspecific hybridization in a clonal and extremely halotolerant yeast.</title>
        <authorList>
            <person name="Gostincar C."/>
            <person name="Stajich J.E."/>
            <person name="Zupancic J."/>
            <person name="Zalar P."/>
            <person name="Gunde-Cimerman N."/>
        </authorList>
    </citation>
    <scope>NUCLEOTIDE SEQUENCE [LARGE SCALE GENOMIC DNA]</scope>
    <source>
        <strain evidence="1 2">EXF-10513</strain>
    </source>
</reference>
<comment type="caution">
    <text evidence="1">The sequence shown here is derived from an EMBL/GenBank/DDBJ whole genome shotgun (WGS) entry which is preliminary data.</text>
</comment>
<dbReference type="EMBL" id="QWIO01002886">
    <property type="protein sequence ID" value="RMY49431.1"/>
    <property type="molecule type" value="Genomic_DNA"/>
</dbReference>